<gene>
    <name evidence="13" type="ORF">CRD36_01900</name>
</gene>
<evidence type="ECO:0000256" key="11">
    <source>
        <dbReference type="PROSITE-ProRule" id="PRU00433"/>
    </source>
</evidence>
<evidence type="ECO:0000256" key="3">
    <source>
        <dbReference type="ARBA" id="ARBA00022475"/>
    </source>
</evidence>
<protein>
    <submittedName>
        <fullName evidence="13">Cytochrome c family protein</fullName>
    </submittedName>
</protein>
<dbReference type="InterPro" id="IPR036909">
    <property type="entry name" value="Cyt_c-like_dom_sf"/>
</dbReference>
<dbReference type="Gene3D" id="1.10.760.10">
    <property type="entry name" value="Cytochrome c-like domain"/>
    <property type="match status" value="1"/>
</dbReference>
<dbReference type="EMBL" id="PDEM01000007">
    <property type="protein sequence ID" value="PHZ86652.1"/>
    <property type="molecule type" value="Genomic_DNA"/>
</dbReference>
<keyword evidence="14" id="KW-1185">Reference proteome</keyword>
<keyword evidence="2" id="KW-0813">Transport</keyword>
<keyword evidence="10" id="KW-0472">Membrane</keyword>
<dbReference type="GO" id="GO:0046872">
    <property type="term" value="F:metal ion binding"/>
    <property type="evidence" value="ECO:0007669"/>
    <property type="project" value="UniProtKB-KW"/>
</dbReference>
<comment type="caution">
    <text evidence="13">The sequence shown here is derived from an EMBL/GenBank/DDBJ whole genome shotgun (WGS) entry which is preliminary data.</text>
</comment>
<organism evidence="13 14">
    <name type="scientific">Paremcibacter congregatus</name>
    <dbReference type="NCBI Taxonomy" id="2043170"/>
    <lineage>
        <taxon>Bacteria</taxon>
        <taxon>Pseudomonadati</taxon>
        <taxon>Pseudomonadota</taxon>
        <taxon>Alphaproteobacteria</taxon>
        <taxon>Emcibacterales</taxon>
        <taxon>Emcibacteraceae</taxon>
        <taxon>Paremcibacter</taxon>
    </lineage>
</organism>
<dbReference type="PRINTS" id="PR00604">
    <property type="entry name" value="CYTCHRMECIAB"/>
</dbReference>
<evidence type="ECO:0000256" key="2">
    <source>
        <dbReference type="ARBA" id="ARBA00022448"/>
    </source>
</evidence>
<evidence type="ECO:0000256" key="5">
    <source>
        <dbReference type="ARBA" id="ARBA00022692"/>
    </source>
</evidence>
<keyword evidence="6 11" id="KW-0479">Metal-binding</keyword>
<feature type="domain" description="Cytochrome c" evidence="12">
    <location>
        <begin position="71"/>
        <end position="171"/>
    </location>
</feature>
<dbReference type="InterPro" id="IPR009056">
    <property type="entry name" value="Cyt_c-like_dom"/>
</dbReference>
<dbReference type="PROSITE" id="PS51007">
    <property type="entry name" value="CYTC"/>
    <property type="match status" value="1"/>
</dbReference>
<dbReference type="InParanoid" id="A0A2G4YWD1"/>
<evidence type="ECO:0000256" key="9">
    <source>
        <dbReference type="ARBA" id="ARBA00023004"/>
    </source>
</evidence>
<keyword evidence="9 11" id="KW-0408">Iron</keyword>
<dbReference type="GO" id="GO:0020037">
    <property type="term" value="F:heme binding"/>
    <property type="evidence" value="ECO:0007669"/>
    <property type="project" value="InterPro"/>
</dbReference>
<dbReference type="OrthoDB" id="9805828at2"/>
<dbReference type="Pfam" id="PF00034">
    <property type="entry name" value="Cytochrom_C"/>
    <property type="match status" value="1"/>
</dbReference>
<evidence type="ECO:0000256" key="10">
    <source>
        <dbReference type="ARBA" id="ARBA00023136"/>
    </source>
</evidence>
<evidence type="ECO:0000256" key="1">
    <source>
        <dbReference type="ARBA" id="ARBA00004162"/>
    </source>
</evidence>
<sequence length="196" mass="20979">MNSFEINKIVMAFLLTILVVFGISGLTEIVYEDHELESNAYPIEVKTAAAASDDDDEEEQGPTLASLLAVSSVDKGEKIFKKCKACHTVDNGGKNLVGPNLWNIVGRAKGSVEGFAYSSGMTAKGGDWSYEDLDAFLKKPKDFIDGTKMSFAGLKKTADRAATIAYLRSLSDAPMDLPAEAAETVDATEVDPATVD</sequence>
<keyword evidence="7" id="KW-0249">Electron transport</keyword>
<proteinExistence type="predicted"/>
<keyword evidence="8" id="KW-1133">Transmembrane helix</keyword>
<dbReference type="PANTHER" id="PTHR11961">
    <property type="entry name" value="CYTOCHROME C"/>
    <property type="match status" value="1"/>
</dbReference>
<evidence type="ECO:0000313" key="14">
    <source>
        <dbReference type="Proteomes" id="UP000229730"/>
    </source>
</evidence>
<dbReference type="RefSeq" id="WP_099471028.1">
    <property type="nucleotide sequence ID" value="NZ_CP041025.1"/>
</dbReference>
<dbReference type="AlphaFoldDB" id="A0A2G4YWD1"/>
<keyword evidence="5" id="KW-0812">Transmembrane</keyword>
<dbReference type="GO" id="GO:0009055">
    <property type="term" value="F:electron transfer activity"/>
    <property type="evidence" value="ECO:0007669"/>
    <property type="project" value="InterPro"/>
</dbReference>
<evidence type="ECO:0000259" key="12">
    <source>
        <dbReference type="PROSITE" id="PS51007"/>
    </source>
</evidence>
<evidence type="ECO:0000256" key="4">
    <source>
        <dbReference type="ARBA" id="ARBA00022617"/>
    </source>
</evidence>
<evidence type="ECO:0000256" key="7">
    <source>
        <dbReference type="ARBA" id="ARBA00022982"/>
    </source>
</evidence>
<dbReference type="GO" id="GO:0005886">
    <property type="term" value="C:plasma membrane"/>
    <property type="evidence" value="ECO:0007669"/>
    <property type="project" value="UniProtKB-SubCell"/>
</dbReference>
<keyword evidence="4 11" id="KW-0349">Heme</keyword>
<evidence type="ECO:0000256" key="6">
    <source>
        <dbReference type="ARBA" id="ARBA00022723"/>
    </source>
</evidence>
<dbReference type="FunFam" id="1.10.760.10:FF:000026">
    <property type="entry name" value="Cytochrome C, membrane-bound"/>
    <property type="match status" value="1"/>
</dbReference>
<evidence type="ECO:0000313" key="13">
    <source>
        <dbReference type="EMBL" id="PHZ86652.1"/>
    </source>
</evidence>
<keyword evidence="3" id="KW-1003">Cell membrane</keyword>
<accession>A0A2G4YWD1</accession>
<dbReference type="Proteomes" id="UP000229730">
    <property type="component" value="Unassembled WGS sequence"/>
</dbReference>
<dbReference type="InterPro" id="IPR002327">
    <property type="entry name" value="Cyt_c_1A/1B"/>
</dbReference>
<comment type="subcellular location">
    <subcellularLocation>
        <location evidence="1">Cell membrane</location>
        <topology evidence="1">Single-pass membrane protein</topology>
    </subcellularLocation>
</comment>
<name>A0A2G4YWD1_9PROT</name>
<evidence type="ECO:0000256" key="8">
    <source>
        <dbReference type="ARBA" id="ARBA00022989"/>
    </source>
</evidence>
<reference evidence="13 14" key="1">
    <citation type="submission" date="2017-10" db="EMBL/GenBank/DDBJ databases">
        <title>Frigbacter circumglobatus gen. nov. sp. nov., isolated from sediment cultured in situ.</title>
        <authorList>
            <person name="Zhao Z."/>
        </authorList>
    </citation>
    <scope>NUCLEOTIDE SEQUENCE [LARGE SCALE GENOMIC DNA]</scope>
    <source>
        <strain evidence="13 14">ZYL</strain>
    </source>
</reference>
<dbReference type="SUPFAM" id="SSF46626">
    <property type="entry name" value="Cytochrome c"/>
    <property type="match status" value="1"/>
</dbReference>